<organism evidence="1 2">
    <name type="scientific">Caligus rogercresseyi</name>
    <name type="common">Sea louse</name>
    <dbReference type="NCBI Taxonomy" id="217165"/>
    <lineage>
        <taxon>Eukaryota</taxon>
        <taxon>Metazoa</taxon>
        <taxon>Ecdysozoa</taxon>
        <taxon>Arthropoda</taxon>
        <taxon>Crustacea</taxon>
        <taxon>Multicrustacea</taxon>
        <taxon>Hexanauplia</taxon>
        <taxon>Copepoda</taxon>
        <taxon>Siphonostomatoida</taxon>
        <taxon>Caligidae</taxon>
        <taxon>Caligus</taxon>
    </lineage>
</organism>
<protein>
    <submittedName>
        <fullName evidence="1">Uncharacterized protein</fullName>
    </submittedName>
</protein>
<gene>
    <name evidence="1" type="ORF">FKW44_000155</name>
</gene>
<dbReference type="EMBL" id="CP045890">
    <property type="protein sequence ID" value="QQP55721.1"/>
    <property type="molecule type" value="Genomic_DNA"/>
</dbReference>
<evidence type="ECO:0000313" key="2">
    <source>
        <dbReference type="Proteomes" id="UP000595437"/>
    </source>
</evidence>
<dbReference type="OrthoDB" id="6356674at2759"/>
<keyword evidence="2" id="KW-1185">Reference proteome</keyword>
<dbReference type="Proteomes" id="UP000595437">
    <property type="component" value="Chromosome 1"/>
</dbReference>
<dbReference type="AlphaFoldDB" id="A0A7T8KH39"/>
<proteinExistence type="predicted"/>
<sequence>MMIVANTLFQDEKYGKEVFSSLSDVQMGASTMARRVTTMSDNLTDQLNRDLAECK</sequence>
<reference evidence="2" key="1">
    <citation type="submission" date="2021-01" db="EMBL/GenBank/DDBJ databases">
        <title>Caligus Genome Assembly.</title>
        <authorList>
            <person name="Gallardo-Escarate C."/>
        </authorList>
    </citation>
    <scope>NUCLEOTIDE SEQUENCE [LARGE SCALE GENOMIC DNA]</scope>
</reference>
<name>A0A7T8KH39_CALRO</name>
<accession>A0A7T8KH39</accession>
<evidence type="ECO:0000313" key="1">
    <source>
        <dbReference type="EMBL" id="QQP55721.1"/>
    </source>
</evidence>